<dbReference type="EMBL" id="CAJNNW010013384">
    <property type="protein sequence ID" value="CAE8655296.1"/>
    <property type="molecule type" value="Genomic_DNA"/>
</dbReference>
<evidence type="ECO:0000313" key="4">
    <source>
        <dbReference type="Proteomes" id="UP000626109"/>
    </source>
</evidence>
<reference evidence="3" key="1">
    <citation type="submission" date="2021-02" db="EMBL/GenBank/DDBJ databases">
        <authorList>
            <person name="Dougan E. K."/>
            <person name="Rhodes N."/>
            <person name="Thang M."/>
            <person name="Chan C."/>
        </authorList>
    </citation>
    <scope>NUCLEOTIDE SEQUENCE</scope>
</reference>
<dbReference type="OrthoDB" id="414236at2759"/>
<feature type="region of interest" description="Disordered" evidence="1">
    <location>
        <begin position="517"/>
        <end position="537"/>
    </location>
</feature>
<keyword evidence="5" id="KW-1185">Reference proteome</keyword>
<comment type="caution">
    <text evidence="3">The sequence shown here is derived from an EMBL/GenBank/DDBJ whole genome shotgun (WGS) entry which is preliminary data.</text>
</comment>
<accession>A0A813ISF3</accession>
<evidence type="ECO:0000313" key="3">
    <source>
        <dbReference type="EMBL" id="CAE8655296.1"/>
    </source>
</evidence>
<dbReference type="EMBL" id="CAJNNV010027856">
    <property type="protein sequence ID" value="CAE8621966.1"/>
    <property type="molecule type" value="Genomic_DNA"/>
</dbReference>
<evidence type="ECO:0000313" key="5">
    <source>
        <dbReference type="Proteomes" id="UP000654075"/>
    </source>
</evidence>
<dbReference type="Proteomes" id="UP000654075">
    <property type="component" value="Unassembled WGS sequence"/>
</dbReference>
<sequence length="863" mass="96253">MGGRLIVYVLFGVALLCLVGLYADTGLLSSRFLDAASQTKDLFAEASSSLDARQSSPNAVKADVLETGNDQSPGFLSSPVGEVLPPKLQGLATEHQLRRDAESNIGQESPTLAETKVAARIPLEKVEAKKPEENPPSLAETPETKAAGPSPSDIGVTSQETTLSSKELAEATVSEPTYGFYLHVFEDAAAVIYQVRQIKKFFPESPVYMMSDGGMDFGELCKREGCTFKLCPPANDRWHPWPFFRRIYDAALSLNTDYVIMLEPDNTVHGPIKQQPAADAGGILVRDRGFSEREHVEKLAQQRVPRFKWSKKSMSAGLAGGSYFRTEALLDALSDENMMKIDWNMLGDRASKEIFSSDFAMQYAFAARGWKIAPWEESAQMDKHKDKPLTGKKDSAFRHYCSCYPGGKPTYNIKMNPEDKNLVKPGGFGMRSVCQLCYNHTRYIENWGSAKCTNRLPFQLSEVLIDRHHPELKTKPCDLPWLCAPGKVRSSVLEVPATANISAPQVLEKDAVVQQTDVSPPDQLSVPSTSAAVGSDAAKAEGNKTTYGFYLHVHGDPAAVIHQVRQIKNFFPDSPIYIMSDGGMDFSELCKQEGCTFKLCPPANDRWHPWPFFKRITEGALSLKTEYLIMLEPDNTIHGTIKRKPPADAGGLLVRDRGFNEREYAEKLGQQRVPGFKWTNRAMQAGLAGGTYFRTEALLDALSDENMMKIDWNMLGDKASKEIFSSDFAMQYAFAARGWRMEPWEAESAQMDKHKDNPLTGKKDSAFRHYCSCYPGGKPTYNIRMKASDQKLVKDGPSKYNGLNSVCQLCYNHTRYVKLWGSDTCTNTIPFHFSETLLSRHHPELKTRPCDLPWLCAPGKKRR</sequence>
<protein>
    <submittedName>
        <fullName evidence="3">Uncharacterized protein</fullName>
    </submittedName>
</protein>
<feature type="region of interest" description="Disordered" evidence="1">
    <location>
        <begin position="126"/>
        <end position="163"/>
    </location>
</feature>
<evidence type="ECO:0000256" key="1">
    <source>
        <dbReference type="SAM" id="MobiDB-lite"/>
    </source>
</evidence>
<dbReference type="Proteomes" id="UP000626109">
    <property type="component" value="Unassembled WGS sequence"/>
</dbReference>
<proteinExistence type="predicted"/>
<evidence type="ECO:0000313" key="2">
    <source>
        <dbReference type="EMBL" id="CAE8621966.1"/>
    </source>
</evidence>
<name>A0A813ISF3_POLGL</name>
<dbReference type="AlphaFoldDB" id="A0A813ISF3"/>
<gene>
    <name evidence="2" type="ORF">PGLA1383_LOCUS39484</name>
    <name evidence="3" type="ORF">PGLA2088_LOCUS11552</name>
</gene>
<organism evidence="3 4">
    <name type="scientific">Polarella glacialis</name>
    <name type="common">Dinoflagellate</name>
    <dbReference type="NCBI Taxonomy" id="89957"/>
    <lineage>
        <taxon>Eukaryota</taxon>
        <taxon>Sar</taxon>
        <taxon>Alveolata</taxon>
        <taxon>Dinophyceae</taxon>
        <taxon>Suessiales</taxon>
        <taxon>Suessiaceae</taxon>
        <taxon>Polarella</taxon>
    </lineage>
</organism>